<keyword evidence="2" id="KW-1185">Reference proteome</keyword>
<feature type="non-terminal residue" evidence="1">
    <location>
        <position position="98"/>
    </location>
</feature>
<sequence length="98" mass="10812">MNSLPTTFDPHSVSQIPSLPWNALRASFLIASAHRHLYVTPLHLVVAFWALSEQRARSTLLELGLDPDVFIIGLEEMLSDLPAAPRSATASRHRSNIA</sequence>
<accession>A0ACC1H7F6</accession>
<gene>
    <name evidence="1" type="ORF">EV182_008636</name>
</gene>
<dbReference type="EMBL" id="JAMZIH010009719">
    <property type="protein sequence ID" value="KAJ1669710.1"/>
    <property type="molecule type" value="Genomic_DNA"/>
</dbReference>
<comment type="caution">
    <text evidence="1">The sequence shown here is derived from an EMBL/GenBank/DDBJ whole genome shotgun (WGS) entry which is preliminary data.</text>
</comment>
<name>A0ACC1H7F6_9FUNG</name>
<dbReference type="Proteomes" id="UP001145114">
    <property type="component" value="Unassembled WGS sequence"/>
</dbReference>
<protein>
    <submittedName>
        <fullName evidence="1">Uncharacterized protein</fullName>
    </submittedName>
</protein>
<reference evidence="1" key="1">
    <citation type="submission" date="2022-06" db="EMBL/GenBank/DDBJ databases">
        <title>Phylogenomic reconstructions and comparative analyses of Kickxellomycotina fungi.</title>
        <authorList>
            <person name="Reynolds N.K."/>
            <person name="Stajich J.E."/>
            <person name="Barry K."/>
            <person name="Grigoriev I.V."/>
            <person name="Crous P."/>
            <person name="Smith M.E."/>
        </authorList>
    </citation>
    <scope>NUCLEOTIDE SEQUENCE</scope>
    <source>
        <strain evidence="1">RSA 2271</strain>
    </source>
</reference>
<organism evidence="1 2">
    <name type="scientific">Spiromyces aspiralis</name>
    <dbReference type="NCBI Taxonomy" id="68401"/>
    <lineage>
        <taxon>Eukaryota</taxon>
        <taxon>Fungi</taxon>
        <taxon>Fungi incertae sedis</taxon>
        <taxon>Zoopagomycota</taxon>
        <taxon>Kickxellomycotina</taxon>
        <taxon>Kickxellomycetes</taxon>
        <taxon>Kickxellales</taxon>
        <taxon>Kickxellaceae</taxon>
        <taxon>Spiromyces</taxon>
    </lineage>
</organism>
<proteinExistence type="predicted"/>
<evidence type="ECO:0000313" key="2">
    <source>
        <dbReference type="Proteomes" id="UP001145114"/>
    </source>
</evidence>
<evidence type="ECO:0000313" key="1">
    <source>
        <dbReference type="EMBL" id="KAJ1669710.1"/>
    </source>
</evidence>